<dbReference type="OrthoDB" id="101791at2759"/>
<evidence type="ECO:0000259" key="1">
    <source>
        <dbReference type="PROSITE" id="PS50181"/>
    </source>
</evidence>
<dbReference type="Gene3D" id="1.20.1280.50">
    <property type="match status" value="1"/>
</dbReference>
<comment type="caution">
    <text evidence="2">The sequence shown here is derived from an EMBL/GenBank/DDBJ whole genome shotgun (WGS) entry which is preliminary data.</text>
</comment>
<organism evidence="2 3">
    <name type="scientific">Dichanthelium oligosanthes</name>
    <dbReference type="NCBI Taxonomy" id="888268"/>
    <lineage>
        <taxon>Eukaryota</taxon>
        <taxon>Viridiplantae</taxon>
        <taxon>Streptophyta</taxon>
        <taxon>Embryophyta</taxon>
        <taxon>Tracheophyta</taxon>
        <taxon>Spermatophyta</taxon>
        <taxon>Magnoliopsida</taxon>
        <taxon>Liliopsida</taxon>
        <taxon>Poales</taxon>
        <taxon>Poaceae</taxon>
        <taxon>PACMAD clade</taxon>
        <taxon>Panicoideae</taxon>
        <taxon>Panicodae</taxon>
        <taxon>Paniceae</taxon>
        <taxon>Dichantheliinae</taxon>
        <taxon>Dichanthelium</taxon>
    </lineage>
</organism>
<sequence length="343" mass="38835">MAAILQNFVDAHQWEAEDIVGRLGMVMHAAFLFAGFQPYGAQAPPGHHLLKRAGKAGSLCLSRWYTAPQLAHREGADAAVLMVCAQGSDVALVMFLTASRDWRSAYLERLDAATVTPLLSRALGDTEPWASRICRAVANGACWGLLSELCRGNSLPLTSFMSLPDDIKAEILKRLADPEDLARVERTCRHLRRLVAERDGELWKPMYEALSVRRRLHRLWRNSRWGLSFVRGFSRSYSESEDVEVLSWKKKFVEATRPGSWSMTHRMLLRPFPISSPIPCTDLSSVLLYWLQDPPEQETVSTRGESTGGHRRKVPRITKGHEMKWHGAGAIYSPSSRYRWKHR</sequence>
<gene>
    <name evidence="2" type="ORF">BAE44_0017900</name>
</gene>
<reference evidence="2 3" key="1">
    <citation type="submission" date="2016-09" db="EMBL/GenBank/DDBJ databases">
        <title>The draft genome of Dichanthelium oligosanthes: A C3 panicoid grass species.</title>
        <authorList>
            <person name="Studer A.J."/>
            <person name="Schnable J.C."/>
            <person name="Brutnell T.P."/>
        </authorList>
    </citation>
    <scope>NUCLEOTIDE SEQUENCE [LARGE SCALE GENOMIC DNA]</scope>
    <source>
        <strain evidence="3">cv. Kellogg 1175</strain>
        <tissue evidence="2">Leaf</tissue>
    </source>
</reference>
<name>A0A1E5V7D5_9POAL</name>
<evidence type="ECO:0000313" key="3">
    <source>
        <dbReference type="Proteomes" id="UP000095767"/>
    </source>
</evidence>
<dbReference type="InterPro" id="IPR036047">
    <property type="entry name" value="F-box-like_dom_sf"/>
</dbReference>
<dbReference type="PROSITE" id="PS50181">
    <property type="entry name" value="FBOX"/>
    <property type="match status" value="1"/>
</dbReference>
<accession>A0A1E5V7D5</accession>
<dbReference type="SMART" id="SM00256">
    <property type="entry name" value="FBOX"/>
    <property type="match status" value="1"/>
</dbReference>
<dbReference type="Proteomes" id="UP000095767">
    <property type="component" value="Unassembled WGS sequence"/>
</dbReference>
<protein>
    <recommendedName>
        <fullName evidence="1">F-box domain-containing protein</fullName>
    </recommendedName>
</protein>
<dbReference type="PANTHER" id="PTHR34791:SF4">
    <property type="entry name" value="F-BOX DOMAIN CONTAINING PROTEIN"/>
    <property type="match status" value="1"/>
</dbReference>
<dbReference type="AlphaFoldDB" id="A0A1E5V7D5"/>
<keyword evidence="3" id="KW-1185">Reference proteome</keyword>
<evidence type="ECO:0000313" key="2">
    <source>
        <dbReference type="EMBL" id="OEL21080.1"/>
    </source>
</evidence>
<dbReference type="EMBL" id="LWDX02048859">
    <property type="protein sequence ID" value="OEL21080.1"/>
    <property type="molecule type" value="Genomic_DNA"/>
</dbReference>
<dbReference type="PANTHER" id="PTHR34791">
    <property type="entry name" value="OS02G0272100 PROTEIN"/>
    <property type="match status" value="1"/>
</dbReference>
<proteinExistence type="predicted"/>
<dbReference type="Pfam" id="PF12937">
    <property type="entry name" value="F-box-like"/>
    <property type="match status" value="1"/>
</dbReference>
<dbReference type="SUPFAM" id="SSF81383">
    <property type="entry name" value="F-box domain"/>
    <property type="match status" value="1"/>
</dbReference>
<feature type="domain" description="F-box" evidence="1">
    <location>
        <begin position="157"/>
        <end position="206"/>
    </location>
</feature>
<dbReference type="InterPro" id="IPR001810">
    <property type="entry name" value="F-box_dom"/>
</dbReference>